<dbReference type="EMBL" id="JACHVA010000126">
    <property type="protein sequence ID" value="MBC2603358.1"/>
    <property type="molecule type" value="Genomic_DNA"/>
</dbReference>
<dbReference type="InterPro" id="IPR012480">
    <property type="entry name" value="Hepar_II_III_C"/>
</dbReference>
<evidence type="ECO:0000256" key="1">
    <source>
        <dbReference type="ARBA" id="ARBA00004418"/>
    </source>
</evidence>
<evidence type="ECO:0000259" key="5">
    <source>
        <dbReference type="Pfam" id="PF07940"/>
    </source>
</evidence>
<dbReference type="InterPro" id="IPR008929">
    <property type="entry name" value="Chondroitin_lyas"/>
</dbReference>
<dbReference type="PANTHER" id="PTHR39210:SF1">
    <property type="entry name" value="HEPARIN-SULFATE LYASE"/>
    <property type="match status" value="1"/>
</dbReference>
<keyword evidence="7" id="KW-1185">Reference proteome</keyword>
<dbReference type="Pfam" id="PF07940">
    <property type="entry name" value="Hepar_II_III_C"/>
    <property type="match status" value="1"/>
</dbReference>
<evidence type="ECO:0000256" key="4">
    <source>
        <dbReference type="ARBA" id="ARBA00023239"/>
    </source>
</evidence>
<dbReference type="GO" id="GO:0016829">
    <property type="term" value="F:lyase activity"/>
    <property type="evidence" value="ECO:0007669"/>
    <property type="project" value="UniProtKB-KW"/>
</dbReference>
<sequence length="693" mass="77377">MSLFFDARERDLVQQARKEEPYRNLFWDLLNRVDRRAQSPGLADTKATCEWWHFSSEYLTTAAIAYALKPTETVKIWLRDITLSVARRSVDDWVGPAFRKGGAEAPKGHLETAHLSWSLAVILDLAGDVFTEAEREELLEALRSKGMDLCRAWLDQNTHANNWRCILLAGYTVAAAVLKDSEAISYAADDYRRCVDFFQPDGSYGESLQYGNYAMTGLVLTREALIRSRPDWKSELPLEPFVLKPRWDAASLLYQKPLAGLGAFPMPRSANFGDSAAIYRPSADNLLHLAVHAKESHPKMAGLARWLFDTLYLPCIDRFPTDRASFGFINDYGFLTMVLLPQAAEAIRPEEAGIRPLETFSCGNVIARNSLEGKTVLATRTGSDPLHAIAHLHGDLNSFILSHNEERLLVDPGHSCYRNLIHSLETSSQTHNTCSFLVNAPDPLGPQDEPKKLRHLEQTFSGSRSYSTEAGCGEPIDRKARLLLAEQRGDVTAIASEAAATYGLPIDSYTRIWFLCGEHAVFVLDWVEASMPVKTSCSWLLNNRDGHLNLKIVQPDRLVARRGYAGMKIFNLTEDSFSGPVYGFMHDAYHPLPNQPTEGKPGSGLLVQWNQDKPKPSSVMAHAICLDTPGAIAAWHLKKEDGFLGIIEDPTHQFHWKLGVDQDKQTISVLESHTNTTTSLNCENGKWRIANDG</sequence>
<accession>A0A7X1B2G7</accession>
<feature type="domain" description="Heparinase II/III-like C-terminal" evidence="5">
    <location>
        <begin position="365"/>
        <end position="433"/>
    </location>
</feature>
<dbReference type="SUPFAM" id="SSF48230">
    <property type="entry name" value="Chondroitin AC/alginate lyase"/>
    <property type="match status" value="1"/>
</dbReference>
<organism evidence="6 7">
    <name type="scientific">Puniceicoccus vermicola</name>
    <dbReference type="NCBI Taxonomy" id="388746"/>
    <lineage>
        <taxon>Bacteria</taxon>
        <taxon>Pseudomonadati</taxon>
        <taxon>Verrucomicrobiota</taxon>
        <taxon>Opitutia</taxon>
        <taxon>Puniceicoccales</taxon>
        <taxon>Puniceicoccaceae</taxon>
        <taxon>Puniceicoccus</taxon>
    </lineage>
</organism>
<evidence type="ECO:0000313" key="6">
    <source>
        <dbReference type="EMBL" id="MBC2603358.1"/>
    </source>
</evidence>
<name>A0A7X1B2G7_9BACT</name>
<dbReference type="AlphaFoldDB" id="A0A7X1B2G7"/>
<comment type="subcellular location">
    <subcellularLocation>
        <location evidence="1">Periplasm</location>
    </subcellularLocation>
</comment>
<evidence type="ECO:0000256" key="3">
    <source>
        <dbReference type="ARBA" id="ARBA00022764"/>
    </source>
</evidence>
<protein>
    <submittedName>
        <fullName evidence="6">Heparinase II/III family protein</fullName>
    </submittedName>
</protein>
<keyword evidence="2" id="KW-0732">Signal</keyword>
<dbReference type="PANTHER" id="PTHR39210">
    <property type="entry name" value="HEPARIN-SULFATE LYASE"/>
    <property type="match status" value="1"/>
</dbReference>
<keyword evidence="3" id="KW-0574">Periplasm</keyword>
<proteinExistence type="predicted"/>
<keyword evidence="4" id="KW-0456">Lyase</keyword>
<evidence type="ECO:0000313" key="7">
    <source>
        <dbReference type="Proteomes" id="UP000525652"/>
    </source>
</evidence>
<reference evidence="6 7" key="1">
    <citation type="submission" date="2020-07" db="EMBL/GenBank/DDBJ databases">
        <authorList>
            <person name="Feng X."/>
        </authorList>
    </citation>
    <scope>NUCLEOTIDE SEQUENCE [LARGE SCALE GENOMIC DNA]</scope>
    <source>
        <strain evidence="6 7">JCM14086</strain>
    </source>
</reference>
<dbReference type="Gene3D" id="1.50.10.100">
    <property type="entry name" value="Chondroitin AC/alginate lyase"/>
    <property type="match status" value="1"/>
</dbReference>
<gene>
    <name evidence="6" type="ORF">H5P30_16365</name>
</gene>
<comment type="caution">
    <text evidence="6">The sequence shown here is derived from an EMBL/GenBank/DDBJ whole genome shotgun (WGS) entry which is preliminary data.</text>
</comment>
<dbReference type="Gene3D" id="2.70.98.70">
    <property type="match status" value="1"/>
</dbReference>
<dbReference type="Proteomes" id="UP000525652">
    <property type="component" value="Unassembled WGS sequence"/>
</dbReference>
<dbReference type="RefSeq" id="WP_185693990.1">
    <property type="nucleotide sequence ID" value="NZ_JACHVA010000126.1"/>
</dbReference>
<dbReference type="GO" id="GO:0042597">
    <property type="term" value="C:periplasmic space"/>
    <property type="evidence" value="ECO:0007669"/>
    <property type="project" value="UniProtKB-SubCell"/>
</dbReference>
<evidence type="ECO:0000256" key="2">
    <source>
        <dbReference type="ARBA" id="ARBA00022729"/>
    </source>
</evidence>